<dbReference type="PANTHER" id="PTHR47331">
    <property type="entry name" value="PHD-TYPE DOMAIN-CONTAINING PROTEIN"/>
    <property type="match status" value="1"/>
</dbReference>
<dbReference type="PANTHER" id="PTHR47331:SF5">
    <property type="entry name" value="RIBONUCLEASE H"/>
    <property type="match status" value="1"/>
</dbReference>
<organism evidence="2 3">
    <name type="scientific">Lasius niger</name>
    <name type="common">Black garden ant</name>
    <dbReference type="NCBI Taxonomy" id="67767"/>
    <lineage>
        <taxon>Eukaryota</taxon>
        <taxon>Metazoa</taxon>
        <taxon>Ecdysozoa</taxon>
        <taxon>Arthropoda</taxon>
        <taxon>Hexapoda</taxon>
        <taxon>Insecta</taxon>
        <taxon>Pterygota</taxon>
        <taxon>Neoptera</taxon>
        <taxon>Endopterygota</taxon>
        <taxon>Hymenoptera</taxon>
        <taxon>Apocrita</taxon>
        <taxon>Aculeata</taxon>
        <taxon>Formicoidea</taxon>
        <taxon>Formicidae</taxon>
        <taxon>Formicinae</taxon>
        <taxon>Lasius</taxon>
        <taxon>Lasius</taxon>
    </lineage>
</organism>
<evidence type="ECO:0000256" key="1">
    <source>
        <dbReference type="SAM" id="MobiDB-lite"/>
    </source>
</evidence>
<comment type="caution">
    <text evidence="2">The sequence shown here is derived from an EMBL/GenBank/DDBJ whole genome shotgun (WGS) entry which is preliminary data.</text>
</comment>
<feature type="region of interest" description="Disordered" evidence="1">
    <location>
        <begin position="105"/>
        <end position="148"/>
    </location>
</feature>
<feature type="compositionally biased region" description="Basic and acidic residues" evidence="1">
    <location>
        <begin position="105"/>
        <end position="118"/>
    </location>
</feature>
<name>A0A0J7K635_LASNI</name>
<dbReference type="STRING" id="67767.A0A0J7K635"/>
<gene>
    <name evidence="2" type="ORF">RF55_15579</name>
</gene>
<accession>A0A0J7K635</accession>
<dbReference type="OrthoDB" id="7550405at2759"/>
<dbReference type="SUPFAM" id="SSF56672">
    <property type="entry name" value="DNA/RNA polymerases"/>
    <property type="match status" value="1"/>
</dbReference>
<evidence type="ECO:0000313" key="2">
    <source>
        <dbReference type="EMBL" id="KMQ85709.1"/>
    </source>
</evidence>
<dbReference type="InterPro" id="IPR043502">
    <property type="entry name" value="DNA/RNA_pol_sf"/>
</dbReference>
<dbReference type="EMBL" id="LBMM01013311">
    <property type="protein sequence ID" value="KMQ85709.1"/>
    <property type="molecule type" value="Genomic_DNA"/>
</dbReference>
<dbReference type="Proteomes" id="UP000036403">
    <property type="component" value="Unassembled WGS sequence"/>
</dbReference>
<reference evidence="2 3" key="1">
    <citation type="submission" date="2015-04" db="EMBL/GenBank/DDBJ databases">
        <title>Lasius niger genome sequencing.</title>
        <authorList>
            <person name="Konorov E.A."/>
            <person name="Nikitin M.A."/>
            <person name="Kirill M.V."/>
            <person name="Chang P."/>
        </authorList>
    </citation>
    <scope>NUCLEOTIDE SEQUENCE [LARGE SCALE GENOMIC DNA]</scope>
    <source>
        <tissue evidence="2">Whole</tissue>
    </source>
</reference>
<sequence>MELKFEGLLQEQRDLYGRISRVVENLRKLGQANITSGAVQSRLTLLDKYWSRFEEQHTILRTEHKDALKQQDYTKSDFVSKVEEAYLDQKSTLLDIAARLSKQSKKSESAGEAADHAPQKTVANKSNDHSSRATRSHHSQKKEPGSGRCSVCKEDHFLMFWLDLADPNFASSDPVDVLLGADIFADIMRDELRKGERDEPVAQKTIFGWILSGKVSPSANETMVVNHQCTVGEPLSQVVRKFWEQEEIPSLPTPLTPLEQECEDHFLRSRTAEGRYVVRLPTTTQLPDFLETRSAAVRSLKQMEKKFLRNQEFSNQYKEFMRVYEELGHMTRVKPEAHQPARVCYLPHHGVLRESSTITKLRVVFNGSWTPTIGSSLNQHLLVGQNLVPALTDVLLRWRWHRFVMVTNIEMFRQIMVHSLDQDLQRILWNDSTSSEPIQEYQLTTVTYGLACAPFLALRTLGQLARDEGDKFPQGAAVLHSDVYVDDILIGADTIDEALEIQRQVTALCKAGGFPLQKWAANNDAILANVPDADRSPQETRTWMDQEYNHSMLGLLWSSRQDAFGYSVKPPIGDSITKRVLLSQTAQLYDPL</sequence>
<dbReference type="PaxDb" id="67767-A0A0J7K635"/>
<protein>
    <submittedName>
        <fullName evidence="2">Uncharacterized protein</fullName>
    </submittedName>
</protein>
<keyword evidence="3" id="KW-1185">Reference proteome</keyword>
<evidence type="ECO:0000313" key="3">
    <source>
        <dbReference type="Proteomes" id="UP000036403"/>
    </source>
</evidence>
<proteinExistence type="predicted"/>
<dbReference type="GO" id="GO:0071897">
    <property type="term" value="P:DNA biosynthetic process"/>
    <property type="evidence" value="ECO:0007669"/>
    <property type="project" value="UniProtKB-ARBA"/>
</dbReference>
<dbReference type="AlphaFoldDB" id="A0A0J7K635"/>